<dbReference type="GO" id="GO:0000271">
    <property type="term" value="P:polysaccharide biosynthetic process"/>
    <property type="evidence" value="ECO:0007669"/>
    <property type="project" value="TreeGrafter"/>
</dbReference>
<dbReference type="GO" id="GO:0008483">
    <property type="term" value="F:transaminase activity"/>
    <property type="evidence" value="ECO:0007669"/>
    <property type="project" value="TreeGrafter"/>
</dbReference>
<accession>X1GLM2</accession>
<dbReference type="Pfam" id="PF01041">
    <property type="entry name" value="DegT_DnrJ_EryC1"/>
    <property type="match status" value="1"/>
</dbReference>
<evidence type="ECO:0000313" key="2">
    <source>
        <dbReference type="EMBL" id="GAH58072.1"/>
    </source>
</evidence>
<organism evidence="2">
    <name type="scientific">marine sediment metagenome</name>
    <dbReference type="NCBI Taxonomy" id="412755"/>
    <lineage>
        <taxon>unclassified sequences</taxon>
        <taxon>metagenomes</taxon>
        <taxon>ecological metagenomes</taxon>
    </lineage>
</organism>
<evidence type="ECO:0000256" key="1">
    <source>
        <dbReference type="ARBA" id="ARBA00022898"/>
    </source>
</evidence>
<sequence length="93" mass="11121">MNEFQAALGLLQLKHIDQAIEKRKKMARYYREGLKNISGISYMEDMLGVKHCYSYFPVLIDEGKCKKTRDQVYEELKKDNIYGRRYFYPLISQ</sequence>
<proteinExistence type="predicted"/>
<dbReference type="InterPro" id="IPR000653">
    <property type="entry name" value="DegT/StrS_aminotransferase"/>
</dbReference>
<dbReference type="AlphaFoldDB" id="X1GLM2"/>
<protein>
    <recommendedName>
        <fullName evidence="3">DegT/DnrJ/EryC1/StrS aminotransferase family protein</fullName>
    </recommendedName>
</protein>
<dbReference type="Gene3D" id="3.90.1150.10">
    <property type="entry name" value="Aspartate Aminotransferase, domain 1"/>
    <property type="match status" value="1"/>
</dbReference>
<comment type="caution">
    <text evidence="2">The sequence shown here is derived from an EMBL/GenBank/DDBJ whole genome shotgun (WGS) entry which is preliminary data.</text>
</comment>
<dbReference type="PANTHER" id="PTHR30244">
    <property type="entry name" value="TRANSAMINASE"/>
    <property type="match status" value="1"/>
</dbReference>
<feature type="non-terminal residue" evidence="2">
    <location>
        <position position="93"/>
    </location>
</feature>
<dbReference type="EMBL" id="BARU01025196">
    <property type="protein sequence ID" value="GAH58072.1"/>
    <property type="molecule type" value="Genomic_DNA"/>
</dbReference>
<dbReference type="GO" id="GO:0030170">
    <property type="term" value="F:pyridoxal phosphate binding"/>
    <property type="evidence" value="ECO:0007669"/>
    <property type="project" value="TreeGrafter"/>
</dbReference>
<name>X1GLM2_9ZZZZ</name>
<gene>
    <name evidence="2" type="ORF">S03H2_40616</name>
</gene>
<dbReference type="SUPFAM" id="SSF53383">
    <property type="entry name" value="PLP-dependent transferases"/>
    <property type="match status" value="1"/>
</dbReference>
<evidence type="ECO:0008006" key="3">
    <source>
        <dbReference type="Google" id="ProtNLM"/>
    </source>
</evidence>
<dbReference type="InterPro" id="IPR015422">
    <property type="entry name" value="PyrdxlP-dep_Trfase_small"/>
</dbReference>
<dbReference type="PANTHER" id="PTHR30244:SF9">
    <property type="entry name" value="PROTEIN RV3402C"/>
    <property type="match status" value="1"/>
</dbReference>
<dbReference type="InterPro" id="IPR015424">
    <property type="entry name" value="PyrdxlP-dep_Trfase"/>
</dbReference>
<keyword evidence="1" id="KW-0663">Pyridoxal phosphate</keyword>
<reference evidence="2" key="1">
    <citation type="journal article" date="2014" name="Front. Microbiol.">
        <title>High frequency of phylogenetically diverse reductive dehalogenase-homologous genes in deep subseafloor sedimentary metagenomes.</title>
        <authorList>
            <person name="Kawai M."/>
            <person name="Futagami T."/>
            <person name="Toyoda A."/>
            <person name="Takaki Y."/>
            <person name="Nishi S."/>
            <person name="Hori S."/>
            <person name="Arai W."/>
            <person name="Tsubouchi T."/>
            <person name="Morono Y."/>
            <person name="Uchiyama I."/>
            <person name="Ito T."/>
            <person name="Fujiyama A."/>
            <person name="Inagaki F."/>
            <person name="Takami H."/>
        </authorList>
    </citation>
    <scope>NUCLEOTIDE SEQUENCE</scope>
    <source>
        <strain evidence="2">Expedition CK06-06</strain>
    </source>
</reference>